<organism evidence="1">
    <name type="scientific">Roseihalotalea indica</name>
    <dbReference type="NCBI Taxonomy" id="2867963"/>
    <lineage>
        <taxon>Bacteria</taxon>
        <taxon>Pseudomonadati</taxon>
        <taxon>Bacteroidota</taxon>
        <taxon>Cytophagia</taxon>
        <taxon>Cytophagales</taxon>
        <taxon>Catalimonadaceae</taxon>
        <taxon>Roseihalotalea</taxon>
    </lineage>
</organism>
<dbReference type="SUPFAM" id="SSF52540">
    <property type="entry name" value="P-loop containing nucleoside triphosphate hydrolases"/>
    <property type="match status" value="1"/>
</dbReference>
<reference evidence="1" key="2">
    <citation type="journal article" date="2024" name="Antonie Van Leeuwenhoek">
        <title>Roseihalotalea indica gen. nov., sp. nov., a halophilic Bacteroidetes from mesopelagic Southwest Indian Ocean with higher carbohydrate metabolic potential.</title>
        <authorList>
            <person name="Chen B."/>
            <person name="Zhang M."/>
            <person name="Lin D."/>
            <person name="Ye J."/>
            <person name="Tang K."/>
        </authorList>
    </citation>
    <scope>NUCLEOTIDE SEQUENCE</scope>
    <source>
        <strain evidence="1">TK19036</strain>
    </source>
</reference>
<proteinExistence type="predicted"/>
<sequence>MKHPYHQKVSFAIGTGRCGTKFLYQLFQKENGVASHHERYPLSDTFQRYCQWNQLPVDTAGFLAQKEEGIRQDLSKYTHSFEASAYLSLSVLPLYEQFDAKFVFLVRSPHKVVNSYLQKHWYDQPVYRTNPQLAAGFQPGMKEPHHSFSRLVPRGEEAERWVHYTQVGKLAWFWRTINDAIQKQFASLPDTHRMTIRIEDFNFQKYQEVCDFLEYPQTHSAAAFEKLTSSKPNRLYSRRTVADWSEQAREEFEQEVATLSEQWGYPWQTAPLIAKEEKQETKQPAPWRVKYQQLRKDLQLRKKLIQFLERH</sequence>
<evidence type="ECO:0008006" key="2">
    <source>
        <dbReference type="Google" id="ProtNLM"/>
    </source>
</evidence>
<gene>
    <name evidence="1" type="ORF">K4G66_04505</name>
</gene>
<dbReference type="Gene3D" id="3.40.50.300">
    <property type="entry name" value="P-loop containing nucleotide triphosphate hydrolases"/>
    <property type="match status" value="1"/>
</dbReference>
<dbReference type="EMBL" id="CP120682">
    <property type="protein sequence ID" value="WKN37968.1"/>
    <property type="molecule type" value="Genomic_DNA"/>
</dbReference>
<evidence type="ECO:0000313" key="1">
    <source>
        <dbReference type="EMBL" id="WKN37968.1"/>
    </source>
</evidence>
<reference evidence="1" key="1">
    <citation type="journal article" date="2023" name="Comput. Struct. Biotechnol. J.">
        <title>Discovery of a novel marine Bacteroidetes with a rich repertoire of carbohydrate-active enzymes.</title>
        <authorList>
            <person name="Chen B."/>
            <person name="Liu G."/>
            <person name="Chen Q."/>
            <person name="Wang H."/>
            <person name="Liu L."/>
            <person name="Tang K."/>
        </authorList>
    </citation>
    <scope>NUCLEOTIDE SEQUENCE</scope>
    <source>
        <strain evidence="1">TK19036</strain>
    </source>
</reference>
<protein>
    <recommendedName>
        <fullName evidence="2">Sulfotransferase domain-containing protein</fullName>
    </recommendedName>
</protein>
<dbReference type="InterPro" id="IPR027417">
    <property type="entry name" value="P-loop_NTPase"/>
</dbReference>
<dbReference type="AlphaFoldDB" id="A0AA49GR28"/>
<accession>A0AA49GR28</accession>
<name>A0AA49GR28_9BACT</name>